<dbReference type="InterPro" id="IPR038352">
    <property type="entry name" value="Imelysin_sf"/>
</dbReference>
<evidence type="ECO:0000256" key="3">
    <source>
        <dbReference type="SAM" id="SignalP"/>
    </source>
</evidence>
<protein>
    <submittedName>
        <fullName evidence="5">Lipoprotein, putative</fullName>
    </submittedName>
</protein>
<evidence type="ECO:0000256" key="1">
    <source>
        <dbReference type="ARBA" id="ARBA00004196"/>
    </source>
</evidence>
<sequence>MRLKATTAIALITFAAAPAFAQDKAEVLGTYADIAQAGYEDSLTTAQTLQKAVNALIETPSAEALQAAKSAWLAARVPYQQTEVFRFGNAIVDDWEGKVNAWPLDEGLIDYVDASYGGETDENQLAVLNVIANPNFTLGGEKVDASAITPDLLEGQLHEAGAVEANVATGYHAIEFLLWGQDLNGTDHGAGNRPWTDYATGEDCTGGNCDRRGQYLKAATDLLVSDLEWMSGQWAEGGDARAAVLEDEDAGINAILTGMGSLSYGEQAGERMKLGVMLNDPEEEHDCFSDNTHNSHYYDGLGVRNVYLGEYLRVDGRVVSGASLSDLVASADATVDADLRAGLDASMVELGQIKTAAEAGFSYDMMLERGNAEGEALIMSAVDALVNQTRAIERAVTVLGGDEIAFEGSDSLDAPDAVFQ</sequence>
<feature type="domain" description="Imelysin-like" evidence="4">
    <location>
        <begin position="35"/>
        <end position="391"/>
    </location>
</feature>
<dbReference type="RefSeq" id="WP_007118675.1">
    <property type="nucleotide sequence ID" value="NZ_ABID01000001.1"/>
</dbReference>
<organism evidence="5 6">
    <name type="scientific">Sulfitobacter indolifex HEL-45</name>
    <dbReference type="NCBI Taxonomy" id="391624"/>
    <lineage>
        <taxon>Bacteria</taxon>
        <taxon>Pseudomonadati</taxon>
        <taxon>Pseudomonadota</taxon>
        <taxon>Alphaproteobacteria</taxon>
        <taxon>Rhodobacterales</taxon>
        <taxon>Roseobacteraceae</taxon>
        <taxon>Sulfitobacter</taxon>
    </lineage>
</organism>
<comment type="subcellular location">
    <subcellularLocation>
        <location evidence="1">Cell envelope</location>
    </subcellularLocation>
</comment>
<keyword evidence="5" id="KW-0449">Lipoprotein</keyword>
<reference evidence="5 6" key="1">
    <citation type="submission" date="2007-11" db="EMBL/GenBank/DDBJ databases">
        <authorList>
            <person name="Wagner-Dobler I."/>
            <person name="Ferriera S."/>
            <person name="Johnson J."/>
            <person name="Kravitz S."/>
            <person name="Beeson K."/>
            <person name="Sutton G."/>
            <person name="Rogers Y.-H."/>
            <person name="Friedman R."/>
            <person name="Frazier M."/>
            <person name="Venter J.C."/>
        </authorList>
    </citation>
    <scope>NUCLEOTIDE SEQUENCE [LARGE SCALE GENOMIC DNA]</scope>
    <source>
        <strain evidence="5 6">HEL-45</strain>
    </source>
</reference>
<feature type="signal peptide" evidence="3">
    <location>
        <begin position="1"/>
        <end position="21"/>
    </location>
</feature>
<comment type="caution">
    <text evidence="5">The sequence shown here is derived from an EMBL/GenBank/DDBJ whole genome shotgun (WGS) entry which is preliminary data.</text>
</comment>
<dbReference type="EMBL" id="ABID01000001">
    <property type="protein sequence ID" value="EDQ06606.1"/>
    <property type="molecule type" value="Genomic_DNA"/>
</dbReference>
<feature type="chain" id="PRO_5045039164" evidence="3">
    <location>
        <begin position="22"/>
        <end position="420"/>
    </location>
</feature>
<name>A0ABP2DE29_9RHOB</name>
<dbReference type="Pfam" id="PF09375">
    <property type="entry name" value="Peptidase_M75"/>
    <property type="match status" value="1"/>
</dbReference>
<dbReference type="Gene3D" id="1.20.1420.20">
    <property type="entry name" value="M75 peptidase, HXXE motif"/>
    <property type="match status" value="1"/>
</dbReference>
<evidence type="ECO:0000259" key="4">
    <source>
        <dbReference type="Pfam" id="PF09375"/>
    </source>
</evidence>
<evidence type="ECO:0000256" key="2">
    <source>
        <dbReference type="ARBA" id="ARBA00022729"/>
    </source>
</evidence>
<accession>A0ABP2DE29</accession>
<dbReference type="CDD" id="cd14657">
    <property type="entry name" value="Imelysin_IrpA-like"/>
    <property type="match status" value="1"/>
</dbReference>
<evidence type="ECO:0000313" key="6">
    <source>
        <dbReference type="Proteomes" id="UP000003257"/>
    </source>
</evidence>
<gene>
    <name evidence="5" type="ORF">OIHEL45_07310</name>
</gene>
<keyword evidence="6" id="KW-1185">Reference proteome</keyword>
<dbReference type="InterPro" id="IPR018976">
    <property type="entry name" value="Imelysin-like"/>
</dbReference>
<keyword evidence="2 3" id="KW-0732">Signal</keyword>
<evidence type="ECO:0000313" key="5">
    <source>
        <dbReference type="EMBL" id="EDQ06606.1"/>
    </source>
</evidence>
<proteinExistence type="predicted"/>
<dbReference type="Proteomes" id="UP000003257">
    <property type="component" value="Unassembled WGS sequence"/>
</dbReference>